<dbReference type="InterPro" id="IPR006202">
    <property type="entry name" value="Neur_chan_lig-bd"/>
</dbReference>
<dbReference type="InterPro" id="IPR036719">
    <property type="entry name" value="Neuro-gated_channel_TM_sf"/>
</dbReference>
<keyword evidence="2 5" id="KW-0812">Transmembrane</keyword>
<feature type="transmembrane region" description="Helical" evidence="5">
    <location>
        <begin position="309"/>
        <end position="332"/>
    </location>
</feature>
<reference evidence="9 10" key="1">
    <citation type="submission" date="2024-02" db="EMBL/GenBank/DDBJ databases">
        <title>Chromosome-scale genome assembly of the rough periwinkle Littorina saxatilis.</title>
        <authorList>
            <person name="De Jode A."/>
            <person name="Faria R."/>
            <person name="Formenti G."/>
            <person name="Sims Y."/>
            <person name="Smith T.P."/>
            <person name="Tracey A."/>
            <person name="Wood J.M.D."/>
            <person name="Zagrodzka Z.B."/>
            <person name="Johannesson K."/>
            <person name="Butlin R.K."/>
            <person name="Leder E.H."/>
        </authorList>
    </citation>
    <scope>NUCLEOTIDE SEQUENCE [LARGE SCALE GENOMIC DNA]</scope>
    <source>
        <strain evidence="9">Snail1</strain>
        <tissue evidence="9">Muscle</tissue>
    </source>
</reference>
<evidence type="ECO:0000256" key="2">
    <source>
        <dbReference type="ARBA" id="ARBA00022692"/>
    </source>
</evidence>
<feature type="transmembrane region" description="Helical" evidence="5">
    <location>
        <begin position="249"/>
        <end position="272"/>
    </location>
</feature>
<dbReference type="Gene3D" id="1.20.58.390">
    <property type="entry name" value="Neurotransmitter-gated ion-channel transmembrane domain"/>
    <property type="match status" value="1"/>
</dbReference>
<keyword evidence="4 5" id="KW-0472">Membrane</keyword>
<evidence type="ECO:0000256" key="5">
    <source>
        <dbReference type="RuleBase" id="RU000687"/>
    </source>
</evidence>
<dbReference type="CDD" id="cd18989">
    <property type="entry name" value="LGIC_ECD_cation"/>
    <property type="match status" value="1"/>
</dbReference>
<evidence type="ECO:0000256" key="1">
    <source>
        <dbReference type="ARBA" id="ARBA00004141"/>
    </source>
</evidence>
<proteinExistence type="inferred from homology"/>
<dbReference type="InterPro" id="IPR038050">
    <property type="entry name" value="Neuro_actylchol_rec"/>
</dbReference>
<feature type="domain" description="Neurotransmitter-gated ion-channel ligand-binding" evidence="7">
    <location>
        <begin position="41"/>
        <end position="247"/>
    </location>
</feature>
<comment type="similarity">
    <text evidence="5">Belongs to the ligand-gated ion channel (TC 1.A.9) family.</text>
</comment>
<dbReference type="PROSITE" id="PS00236">
    <property type="entry name" value="NEUROTR_ION_CHANNEL"/>
    <property type="match status" value="1"/>
</dbReference>
<feature type="domain" description="Neurotransmitter-gated ion-channel transmembrane" evidence="8">
    <location>
        <begin position="256"/>
        <end position="489"/>
    </location>
</feature>
<keyword evidence="5" id="KW-0732">Signal</keyword>
<dbReference type="GO" id="GO:0016020">
    <property type="term" value="C:membrane"/>
    <property type="evidence" value="ECO:0007669"/>
    <property type="project" value="UniProtKB-SubCell"/>
</dbReference>
<keyword evidence="3 5" id="KW-1133">Transmembrane helix</keyword>
<comment type="subcellular location">
    <subcellularLocation>
        <location evidence="1">Membrane</location>
        <topology evidence="1">Multi-pass membrane protein</topology>
    </subcellularLocation>
</comment>
<evidence type="ECO:0000256" key="3">
    <source>
        <dbReference type="ARBA" id="ARBA00022989"/>
    </source>
</evidence>
<evidence type="ECO:0000259" key="8">
    <source>
        <dbReference type="Pfam" id="PF02932"/>
    </source>
</evidence>
<dbReference type="PRINTS" id="PR00252">
    <property type="entry name" value="NRIONCHANNEL"/>
</dbReference>
<evidence type="ECO:0000259" key="7">
    <source>
        <dbReference type="Pfam" id="PF02931"/>
    </source>
</evidence>
<keyword evidence="5" id="KW-0813">Transport</keyword>
<evidence type="ECO:0000256" key="4">
    <source>
        <dbReference type="ARBA" id="ARBA00023136"/>
    </source>
</evidence>
<dbReference type="SUPFAM" id="SSF63712">
    <property type="entry name" value="Nicotinic receptor ligand binding domain-like"/>
    <property type="match status" value="1"/>
</dbReference>
<dbReference type="InterPro" id="IPR018000">
    <property type="entry name" value="Neurotransmitter_ion_chnl_CS"/>
</dbReference>
<feature type="signal peptide" evidence="5">
    <location>
        <begin position="1"/>
        <end position="27"/>
    </location>
</feature>
<dbReference type="Pfam" id="PF02931">
    <property type="entry name" value="Neur_chan_LBD"/>
    <property type="match status" value="1"/>
</dbReference>
<evidence type="ECO:0000256" key="6">
    <source>
        <dbReference type="SAM" id="MobiDB-lite"/>
    </source>
</evidence>
<dbReference type="Pfam" id="PF02932">
    <property type="entry name" value="Neur_chan_memb"/>
    <property type="match status" value="1"/>
</dbReference>
<dbReference type="InterPro" id="IPR006201">
    <property type="entry name" value="Neur_channel"/>
</dbReference>
<feature type="region of interest" description="Disordered" evidence="6">
    <location>
        <begin position="416"/>
        <end position="458"/>
    </location>
</feature>
<dbReference type="GO" id="GO:0004888">
    <property type="term" value="F:transmembrane signaling receptor activity"/>
    <property type="evidence" value="ECO:0007669"/>
    <property type="project" value="InterPro"/>
</dbReference>
<gene>
    <name evidence="9" type="ORF">V1264_001462</name>
</gene>
<comment type="caution">
    <text evidence="9">The sequence shown here is derived from an EMBL/GenBank/DDBJ whole genome shotgun (WGS) entry which is preliminary data.</text>
</comment>
<dbReference type="InterPro" id="IPR006029">
    <property type="entry name" value="Neurotrans-gated_channel_TM"/>
</dbReference>
<dbReference type="PANTHER" id="PTHR18945">
    <property type="entry name" value="NEUROTRANSMITTER GATED ION CHANNEL"/>
    <property type="match status" value="1"/>
</dbReference>
<feature type="transmembrane region" description="Helical" evidence="5">
    <location>
        <begin position="279"/>
        <end position="297"/>
    </location>
</feature>
<keyword evidence="5" id="KW-0407">Ion channel</keyword>
<organism evidence="9 10">
    <name type="scientific">Littorina saxatilis</name>
    <dbReference type="NCBI Taxonomy" id="31220"/>
    <lineage>
        <taxon>Eukaryota</taxon>
        <taxon>Metazoa</taxon>
        <taxon>Spiralia</taxon>
        <taxon>Lophotrochozoa</taxon>
        <taxon>Mollusca</taxon>
        <taxon>Gastropoda</taxon>
        <taxon>Caenogastropoda</taxon>
        <taxon>Littorinimorpha</taxon>
        <taxon>Littorinoidea</taxon>
        <taxon>Littorinidae</taxon>
        <taxon>Littorina</taxon>
    </lineage>
</organism>
<dbReference type="Gene3D" id="2.70.170.10">
    <property type="entry name" value="Neurotransmitter-gated ion-channel ligand-binding domain"/>
    <property type="match status" value="1"/>
</dbReference>
<dbReference type="SUPFAM" id="SSF90112">
    <property type="entry name" value="Neurotransmitter-gated ion-channel transmembrane pore"/>
    <property type="match status" value="1"/>
</dbReference>
<dbReference type="EMBL" id="JBAMIC010000001">
    <property type="protein sequence ID" value="KAK7115627.1"/>
    <property type="molecule type" value="Genomic_DNA"/>
</dbReference>
<feature type="chain" id="PRO_5042664208" evidence="5">
    <location>
        <begin position="28"/>
        <end position="521"/>
    </location>
</feature>
<sequence>MRNFNMINKSGMLCTFFVLLRVYLATSDNDGIAGKPSPIYAVMEEIFDGYKPLVRPVRSPTTVTVVNVTFHLMSINKVDEKEQTLSQTFFLDLIWFDEHLAWDSSKHEGLDHLIVPQENVWLPDLAMTPFAQTMQKLGYDELPLRVESSGRVWWQPSGVFTTYCDIDITYYPFDKQICKVRLEAWTSRKEDLALQIPGDSKATVSDKLLRRNSEWQLLSVVAKKDDIVEEYGGFTAVALFFTLRRRPTFPVLTVAVPTLLLAVMSTLVFALPARSGDKMSLGVTVFLTFVVSLSIVLDELPHSSLHFSLHIVFLCALATCSALSVMLSLVVLRLHHRHESGERPVGKWWAGFAGCVRRYRKKGALKRLLGLSEEKTVVRTGGFTSMTPTFIETENEEETSSSFDKIADLNFRAPSLQRDNSSASTGRNRKDSHRSPGDSRKVVAKRSTHAGMYEKREEQEEGGDVTWEYVADCLDFVLFRCFLSVVFTGLVLTVILVVIQYCDEYDGEEWGQLNPSSSPTL</sequence>
<evidence type="ECO:0000313" key="9">
    <source>
        <dbReference type="EMBL" id="KAK7115627.1"/>
    </source>
</evidence>
<keyword evidence="5" id="KW-0406">Ion transport</keyword>
<accession>A0AAN9C1I0</accession>
<evidence type="ECO:0000313" key="10">
    <source>
        <dbReference type="Proteomes" id="UP001374579"/>
    </source>
</evidence>
<feature type="compositionally biased region" description="Polar residues" evidence="6">
    <location>
        <begin position="417"/>
        <end position="426"/>
    </location>
</feature>
<dbReference type="CDD" id="cd19051">
    <property type="entry name" value="LGIC_TM_cation"/>
    <property type="match status" value="1"/>
</dbReference>
<name>A0AAN9C1I0_9CAEN</name>
<dbReference type="AlphaFoldDB" id="A0AAN9C1I0"/>
<dbReference type="InterPro" id="IPR036734">
    <property type="entry name" value="Neur_chan_lig-bd_sf"/>
</dbReference>
<dbReference type="FunFam" id="2.70.170.10:FF:000028">
    <property type="entry name" value="AcetylCholine Receptor"/>
    <property type="match status" value="1"/>
</dbReference>
<dbReference type="GO" id="GO:0005230">
    <property type="term" value="F:extracellular ligand-gated monoatomic ion channel activity"/>
    <property type="evidence" value="ECO:0007669"/>
    <property type="project" value="InterPro"/>
</dbReference>
<keyword evidence="10" id="KW-1185">Reference proteome</keyword>
<dbReference type="Proteomes" id="UP001374579">
    <property type="component" value="Unassembled WGS sequence"/>
</dbReference>
<protein>
    <submittedName>
        <fullName evidence="9">Uncharacterized protein</fullName>
    </submittedName>
</protein>
<feature type="transmembrane region" description="Helical" evidence="5">
    <location>
        <begin position="477"/>
        <end position="501"/>
    </location>
</feature>